<evidence type="ECO:0000256" key="1">
    <source>
        <dbReference type="SAM" id="MobiDB-lite"/>
    </source>
</evidence>
<keyword evidence="3" id="KW-1185">Reference proteome</keyword>
<gene>
    <name evidence="2" type="ORF">D187_002295</name>
</gene>
<feature type="compositionally biased region" description="Basic and acidic residues" evidence="1">
    <location>
        <begin position="18"/>
        <end position="32"/>
    </location>
</feature>
<dbReference type="AlphaFoldDB" id="S9QFX9"/>
<evidence type="ECO:0000313" key="2">
    <source>
        <dbReference type="EMBL" id="EPX60209.1"/>
    </source>
</evidence>
<accession>S9QFX9</accession>
<organism evidence="2 3">
    <name type="scientific">Cystobacter fuscus (strain ATCC 25194 / DSM 2262 / NBRC 100088 / M29)</name>
    <dbReference type="NCBI Taxonomy" id="1242864"/>
    <lineage>
        <taxon>Bacteria</taxon>
        <taxon>Pseudomonadati</taxon>
        <taxon>Myxococcota</taxon>
        <taxon>Myxococcia</taxon>
        <taxon>Myxococcales</taxon>
        <taxon>Cystobacterineae</taxon>
        <taxon>Archangiaceae</taxon>
        <taxon>Cystobacter</taxon>
    </lineage>
</organism>
<name>S9QFX9_CYSF2</name>
<reference evidence="2" key="1">
    <citation type="submission" date="2013-05" db="EMBL/GenBank/DDBJ databases">
        <title>Genome assembly of Cystobacter fuscus DSM 2262.</title>
        <authorList>
            <person name="Sharma G."/>
            <person name="Khatri I."/>
            <person name="Kaur C."/>
            <person name="Mayilraj S."/>
            <person name="Subramanian S."/>
        </authorList>
    </citation>
    <scope>NUCLEOTIDE SEQUENCE [LARGE SCALE GENOMIC DNA]</scope>
    <source>
        <strain evidence="2">DSM 2262</strain>
    </source>
</reference>
<feature type="region of interest" description="Disordered" evidence="1">
    <location>
        <begin position="1"/>
        <end position="52"/>
    </location>
</feature>
<comment type="caution">
    <text evidence="2">The sequence shown here is derived from an EMBL/GenBank/DDBJ whole genome shotgun (WGS) entry which is preliminary data.</text>
</comment>
<protein>
    <submittedName>
        <fullName evidence="2">Uncharacterized protein</fullName>
    </submittedName>
</protein>
<evidence type="ECO:0000313" key="3">
    <source>
        <dbReference type="Proteomes" id="UP000011682"/>
    </source>
</evidence>
<dbReference type="EMBL" id="ANAH02000014">
    <property type="protein sequence ID" value="EPX60209.1"/>
    <property type="molecule type" value="Genomic_DNA"/>
</dbReference>
<proteinExistence type="predicted"/>
<sequence length="83" mass="9190">MAADTTSQAPARMTRGTPFEKHPHDQGQEHCTDLTANGQVAPPPLPGLETDTESVAWGLEHEEVLLRSKQHGLHFPWRIRITG</sequence>
<dbReference type="Proteomes" id="UP000011682">
    <property type="component" value="Unassembled WGS sequence"/>
</dbReference>